<dbReference type="Proteomes" id="UP000249008">
    <property type="component" value="Chromosome 1"/>
</dbReference>
<evidence type="ECO:0000313" key="3">
    <source>
        <dbReference type="Proteomes" id="UP000249008"/>
    </source>
</evidence>
<dbReference type="PANTHER" id="PTHR37825:SF1">
    <property type="entry name" value="TRNA(MET) CYTIDINE ACETATE LIGASE"/>
    <property type="match status" value="1"/>
</dbReference>
<accession>A0AAX2JCX7</accession>
<dbReference type="GeneID" id="78453758"/>
<dbReference type="SUPFAM" id="SSF52374">
    <property type="entry name" value="Nucleotidylyl transferase"/>
    <property type="match status" value="1"/>
</dbReference>
<keyword evidence="1" id="KW-0819">tRNA processing</keyword>
<feature type="binding site" evidence="1">
    <location>
        <position position="157"/>
    </location>
    <ligand>
        <name>ATP</name>
        <dbReference type="ChEBI" id="CHEBI:30616"/>
    </ligand>
</feature>
<dbReference type="KEGG" id="ful:C4N20_02975"/>
<sequence length="392" mass="45524">MRASGLVVEYNPFHNGHRFHLEKACEIDKESVKIAVMSGDFVQRGEPAVVNRWKRAEMALKNGIDIAAELPIFYSCQSAEIFAIGAVGILNELKCNNIIFGSETSNINALKEIAEIEENAEFKNKIKEYLSNGESYPTAHSRALKELKGNDITFASNDILGLEYIKAIKYWNSSMEPLLIKREKIGYYGENIDEGFASATAIRKFLKENKDITDLVPGESFKILKEENENNRLVYLENFYPLLRYEIIRNKDILSDIQDMEKGYENRLYEMAVKNYDFRKFYEEIVSKRFTHGRTQRVLIHILTGITQELTQRVKKEVPYIKILGFTDKGREYLNYLKKEENNKIITSMKNIKDKFSDDVRELVEFNERASLIYKMVNFYEDSKIPLMIKGK</sequence>
<keyword evidence="1" id="KW-0547">Nucleotide-binding</keyword>
<dbReference type="AlphaFoldDB" id="A0AAX2JCX7"/>
<dbReference type="RefSeq" id="WP_005981020.1">
    <property type="nucleotide sequence ID" value="NZ_CABKNW010000005.1"/>
</dbReference>
<comment type="catalytic activity">
    <reaction evidence="1">
        <text>cytidine(34) in elongator tRNA(Met) + acetate + ATP = N(4)-acetylcytidine(34) in elongator tRNA(Met) + AMP + diphosphate</text>
        <dbReference type="Rhea" id="RHEA:58144"/>
        <dbReference type="Rhea" id="RHEA-COMP:10693"/>
        <dbReference type="Rhea" id="RHEA-COMP:10694"/>
        <dbReference type="ChEBI" id="CHEBI:30089"/>
        <dbReference type="ChEBI" id="CHEBI:30616"/>
        <dbReference type="ChEBI" id="CHEBI:33019"/>
        <dbReference type="ChEBI" id="CHEBI:74900"/>
        <dbReference type="ChEBI" id="CHEBI:82748"/>
        <dbReference type="ChEBI" id="CHEBI:456215"/>
    </reaction>
</comment>
<feature type="binding site" evidence="1">
    <location>
        <position position="101"/>
    </location>
    <ligand>
        <name>ATP</name>
        <dbReference type="ChEBI" id="CHEBI:30616"/>
    </ligand>
</feature>
<dbReference type="HAMAP" id="MF_01539">
    <property type="entry name" value="TmcAL"/>
    <property type="match status" value="1"/>
</dbReference>
<comment type="similarity">
    <text evidence="1">Belongs to the TmcAL family.</text>
</comment>
<name>A0AAX2JCX7_9FUSO</name>
<dbReference type="GO" id="GO:0016879">
    <property type="term" value="F:ligase activity, forming carbon-nitrogen bonds"/>
    <property type="evidence" value="ECO:0007669"/>
    <property type="project" value="UniProtKB-UniRule"/>
</dbReference>
<keyword evidence="1" id="KW-0963">Cytoplasm</keyword>
<keyword evidence="1" id="KW-0694">RNA-binding</keyword>
<dbReference type="EC" id="6.3.4.-" evidence="1"/>
<comment type="subcellular location">
    <subcellularLocation>
        <location evidence="1">Cytoplasm</location>
    </subcellularLocation>
</comment>
<protein>
    <recommendedName>
        <fullName evidence="1">tRNA(Met) cytidine acetate ligase</fullName>
        <ecNumber evidence="1">6.3.4.-</ecNumber>
    </recommendedName>
</protein>
<organism evidence="2 3">
    <name type="scientific">Fusobacterium ulcerans</name>
    <dbReference type="NCBI Taxonomy" id="861"/>
    <lineage>
        <taxon>Bacteria</taxon>
        <taxon>Fusobacteriati</taxon>
        <taxon>Fusobacteriota</taxon>
        <taxon>Fusobacteriia</taxon>
        <taxon>Fusobacteriales</taxon>
        <taxon>Fusobacteriaceae</taxon>
        <taxon>Fusobacterium</taxon>
    </lineage>
</organism>
<proteinExistence type="inferred from homology"/>
<dbReference type="GO" id="GO:0006400">
    <property type="term" value="P:tRNA modification"/>
    <property type="evidence" value="ECO:0007669"/>
    <property type="project" value="UniProtKB-UniRule"/>
</dbReference>
<dbReference type="Gene3D" id="3.40.50.620">
    <property type="entry name" value="HUPs"/>
    <property type="match status" value="1"/>
</dbReference>
<evidence type="ECO:0000313" key="2">
    <source>
        <dbReference type="EMBL" id="SQJ10770.1"/>
    </source>
</evidence>
<dbReference type="EMBL" id="LS483487">
    <property type="protein sequence ID" value="SQJ10770.1"/>
    <property type="molecule type" value="Genomic_DNA"/>
</dbReference>
<dbReference type="NCBIfam" id="NF010191">
    <property type="entry name" value="PRK13670.1"/>
    <property type="match status" value="1"/>
</dbReference>
<comment type="caution">
    <text evidence="1">Lacks conserved residue(s) required for the propagation of feature annotation.</text>
</comment>
<feature type="binding site" evidence="1">
    <location>
        <position position="182"/>
    </location>
    <ligand>
        <name>ATP</name>
        <dbReference type="ChEBI" id="CHEBI:30616"/>
    </ligand>
</feature>
<feature type="binding site" evidence="1">
    <location>
        <begin position="7"/>
        <end position="20"/>
    </location>
    <ligand>
        <name>ATP</name>
        <dbReference type="ChEBI" id="CHEBI:30616"/>
    </ligand>
</feature>
<keyword evidence="1" id="KW-0820">tRNA-binding</keyword>
<dbReference type="PANTHER" id="PTHR37825">
    <property type="entry name" value="TRNA(MET) CYTIDINE ACETATE LIGASE"/>
    <property type="match status" value="1"/>
</dbReference>
<dbReference type="Pfam" id="PF05636">
    <property type="entry name" value="HIGH_NTase1"/>
    <property type="match status" value="1"/>
</dbReference>
<gene>
    <name evidence="1" type="primary">tmcAL</name>
    <name evidence="2" type="ORF">NCTC12112_02477</name>
</gene>
<keyword evidence="1" id="KW-0067">ATP-binding</keyword>
<dbReference type="GO" id="GO:0005524">
    <property type="term" value="F:ATP binding"/>
    <property type="evidence" value="ECO:0007669"/>
    <property type="project" value="UniProtKB-KW"/>
</dbReference>
<evidence type="ECO:0000256" key="1">
    <source>
        <dbReference type="HAMAP-Rule" id="MF_01539"/>
    </source>
</evidence>
<dbReference type="GO" id="GO:0005737">
    <property type="term" value="C:cytoplasm"/>
    <property type="evidence" value="ECO:0007669"/>
    <property type="project" value="UniProtKB-SubCell"/>
</dbReference>
<dbReference type="InterPro" id="IPR014729">
    <property type="entry name" value="Rossmann-like_a/b/a_fold"/>
</dbReference>
<comment type="function">
    <text evidence="1">Catalyzes the formation of N(4)-acetylcytidine (ac(4)C) at the wobble position of elongator tRNA(Met), using acetate and ATP as substrates. First activates an acetate ion to form acetyladenylate (Ac-AMP) and then transfers the acetyl group to tRNA to form ac(4)C34.</text>
</comment>
<dbReference type="InterPro" id="IPR008513">
    <property type="entry name" value="tRNA(Met)_cyd_acetate_ligase"/>
</dbReference>
<keyword evidence="1" id="KW-0436">Ligase</keyword>
<dbReference type="GO" id="GO:0000049">
    <property type="term" value="F:tRNA binding"/>
    <property type="evidence" value="ECO:0007669"/>
    <property type="project" value="UniProtKB-KW"/>
</dbReference>
<reference evidence="2 3" key="1">
    <citation type="submission" date="2018-06" db="EMBL/GenBank/DDBJ databases">
        <authorList>
            <consortium name="Pathogen Informatics"/>
            <person name="Doyle S."/>
        </authorList>
    </citation>
    <scope>NUCLEOTIDE SEQUENCE [LARGE SCALE GENOMIC DNA]</scope>
    <source>
        <strain evidence="2 3">NCTC12112</strain>
    </source>
</reference>